<dbReference type="EMBL" id="QTSX02004982">
    <property type="protein sequence ID" value="KAJ9062994.1"/>
    <property type="molecule type" value="Genomic_DNA"/>
</dbReference>
<sequence>MLPTRPLPVPKPLSFTNFQHRVFIKAESALACTTASMWTVMSGDYFASIEIQTIAPNWACGHSKELIPLLDICCLHSTWAWLRYHPVWIRGPLSGISTTALQIKLYRILTLCPPYWAASSPDLNTEL</sequence>
<organism evidence="1 2">
    <name type="scientific">Entomophthora muscae</name>
    <dbReference type="NCBI Taxonomy" id="34485"/>
    <lineage>
        <taxon>Eukaryota</taxon>
        <taxon>Fungi</taxon>
        <taxon>Fungi incertae sedis</taxon>
        <taxon>Zoopagomycota</taxon>
        <taxon>Entomophthoromycotina</taxon>
        <taxon>Entomophthoromycetes</taxon>
        <taxon>Entomophthorales</taxon>
        <taxon>Entomophthoraceae</taxon>
        <taxon>Entomophthora</taxon>
    </lineage>
</organism>
<evidence type="ECO:0000313" key="1">
    <source>
        <dbReference type="EMBL" id="KAJ9062994.1"/>
    </source>
</evidence>
<dbReference type="Proteomes" id="UP001165960">
    <property type="component" value="Unassembled WGS sequence"/>
</dbReference>
<accession>A0ACC2SKS2</accession>
<proteinExistence type="predicted"/>
<protein>
    <submittedName>
        <fullName evidence="1">Uncharacterized protein</fullName>
    </submittedName>
</protein>
<gene>
    <name evidence="1" type="ORF">DSO57_1004626</name>
</gene>
<comment type="caution">
    <text evidence="1">The sequence shown here is derived from an EMBL/GenBank/DDBJ whole genome shotgun (WGS) entry which is preliminary data.</text>
</comment>
<reference evidence="1" key="1">
    <citation type="submission" date="2022-04" db="EMBL/GenBank/DDBJ databases">
        <title>Genome of the entomopathogenic fungus Entomophthora muscae.</title>
        <authorList>
            <person name="Elya C."/>
            <person name="Lovett B.R."/>
            <person name="Lee E."/>
            <person name="Macias A.M."/>
            <person name="Hajek A.E."/>
            <person name="De Bivort B.L."/>
            <person name="Kasson M.T."/>
            <person name="De Fine Licht H.H."/>
            <person name="Stajich J.E."/>
        </authorList>
    </citation>
    <scope>NUCLEOTIDE SEQUENCE</scope>
    <source>
        <strain evidence="1">Berkeley</strain>
    </source>
</reference>
<keyword evidence="2" id="KW-1185">Reference proteome</keyword>
<name>A0ACC2SKS2_9FUNG</name>
<evidence type="ECO:0000313" key="2">
    <source>
        <dbReference type="Proteomes" id="UP001165960"/>
    </source>
</evidence>